<dbReference type="RefSeq" id="WP_202614253.1">
    <property type="nucleotide sequence ID" value="NZ_CP017146.1"/>
</dbReference>
<comment type="subcellular location">
    <subcellularLocation>
        <location evidence="1">Cell membrane</location>
        <topology evidence="1">Multi-pass membrane protein</topology>
    </subcellularLocation>
</comment>
<reference evidence="9 10" key="1">
    <citation type="submission" date="2016-09" db="EMBL/GenBank/DDBJ databases">
        <title>Complete genome sequence of microbes from the polar regions.</title>
        <authorList>
            <person name="Liao L."/>
            <person name="Chen B."/>
        </authorList>
    </citation>
    <scope>NUCLEOTIDE SEQUENCE [LARGE SCALE GENOMIC DNA]</scope>
    <source>
        <strain evidence="9 10">ZS314</strain>
    </source>
</reference>
<keyword evidence="3" id="KW-1003">Cell membrane</keyword>
<sequence>MSTMFRSLGGFNYRVWAAGALVSNVGTWMQRTAQDWLVLTQLTDNDAVAVGIVMALQFGPQLILLPLTGLVADRFDQRRILMTTQALMGVLGLALGILTITGVVELWHVYVFAALLGCVAAFDAPARQTFVSQLVGRGNLSNAVALNSASFSAARMIGPAVAGLLTVLVGAGPVFLINAASFAAVLLSLTFLRVRELRPAPRAVRERGNLVGGFRYVARRPDILVILAMVFLIGTFGLNFGIFIATMARVEYGAGAAEFGVLSSVMAVGSVTGALLSARRETPRLRFLLASAAVFGFGCLVAAIVPTLWSFGLALVLVGVAAQTFMTTANGMVQLSTDPTVRGRVMAIYMAIFMGGTPIGAPIVGLVANELGPRFSLGVGAASGFAAAIVGLVWMVRHQHLRAWRTGWRVGVTHDGGSPASEIAVIEESAVQRS</sequence>
<name>A0A7L5AE07_9MICO</name>
<dbReference type="GO" id="GO:0005886">
    <property type="term" value="C:plasma membrane"/>
    <property type="evidence" value="ECO:0007669"/>
    <property type="project" value="UniProtKB-SubCell"/>
</dbReference>
<evidence type="ECO:0000256" key="6">
    <source>
        <dbReference type="ARBA" id="ARBA00023136"/>
    </source>
</evidence>
<feature type="transmembrane region" description="Helical" evidence="7">
    <location>
        <begin position="345"/>
        <end position="368"/>
    </location>
</feature>
<dbReference type="CDD" id="cd06173">
    <property type="entry name" value="MFS_MefA_like"/>
    <property type="match status" value="1"/>
</dbReference>
<dbReference type="PANTHER" id="PTHR23513:SF11">
    <property type="entry name" value="STAPHYLOFERRIN A TRANSPORTER"/>
    <property type="match status" value="1"/>
</dbReference>
<evidence type="ECO:0000256" key="2">
    <source>
        <dbReference type="ARBA" id="ARBA00022448"/>
    </source>
</evidence>
<dbReference type="GO" id="GO:0022857">
    <property type="term" value="F:transmembrane transporter activity"/>
    <property type="evidence" value="ECO:0007669"/>
    <property type="project" value="InterPro"/>
</dbReference>
<dbReference type="Proteomes" id="UP000464507">
    <property type="component" value="Chromosome"/>
</dbReference>
<feature type="transmembrane region" description="Helical" evidence="7">
    <location>
        <begin position="12"/>
        <end position="29"/>
    </location>
</feature>
<evidence type="ECO:0000313" key="10">
    <source>
        <dbReference type="Proteomes" id="UP000464507"/>
    </source>
</evidence>
<dbReference type="AlphaFoldDB" id="A0A7L5AE07"/>
<dbReference type="KEGG" id="mant:BHD05_01185"/>
<keyword evidence="5 7" id="KW-1133">Transmembrane helix</keyword>
<feature type="transmembrane region" description="Helical" evidence="7">
    <location>
        <begin position="285"/>
        <end position="305"/>
    </location>
</feature>
<dbReference type="InterPro" id="IPR036259">
    <property type="entry name" value="MFS_trans_sf"/>
</dbReference>
<keyword evidence="2" id="KW-0813">Transport</keyword>
<dbReference type="PANTHER" id="PTHR23513">
    <property type="entry name" value="INTEGRAL MEMBRANE EFFLUX PROTEIN-RELATED"/>
    <property type="match status" value="1"/>
</dbReference>
<feature type="transmembrane region" description="Helical" evidence="7">
    <location>
        <begin position="174"/>
        <end position="192"/>
    </location>
</feature>
<dbReference type="Pfam" id="PF05977">
    <property type="entry name" value="MFS_3"/>
    <property type="match status" value="1"/>
</dbReference>
<evidence type="ECO:0000256" key="7">
    <source>
        <dbReference type="SAM" id="Phobius"/>
    </source>
</evidence>
<dbReference type="SUPFAM" id="SSF103473">
    <property type="entry name" value="MFS general substrate transporter"/>
    <property type="match status" value="1"/>
</dbReference>
<feature type="transmembrane region" description="Helical" evidence="7">
    <location>
        <begin position="223"/>
        <end position="247"/>
    </location>
</feature>
<evidence type="ECO:0000256" key="5">
    <source>
        <dbReference type="ARBA" id="ARBA00022989"/>
    </source>
</evidence>
<feature type="transmembrane region" description="Helical" evidence="7">
    <location>
        <begin position="49"/>
        <end position="68"/>
    </location>
</feature>
<evidence type="ECO:0000256" key="1">
    <source>
        <dbReference type="ARBA" id="ARBA00004651"/>
    </source>
</evidence>
<evidence type="ECO:0000259" key="8">
    <source>
        <dbReference type="PROSITE" id="PS50850"/>
    </source>
</evidence>
<proteinExistence type="predicted"/>
<dbReference type="InterPro" id="IPR020846">
    <property type="entry name" value="MFS_dom"/>
</dbReference>
<dbReference type="InterPro" id="IPR010290">
    <property type="entry name" value="TM_effector"/>
</dbReference>
<dbReference type="Gene3D" id="1.20.1250.20">
    <property type="entry name" value="MFS general substrate transporter like domains"/>
    <property type="match status" value="1"/>
</dbReference>
<evidence type="ECO:0000256" key="4">
    <source>
        <dbReference type="ARBA" id="ARBA00022692"/>
    </source>
</evidence>
<keyword evidence="4 7" id="KW-0812">Transmembrane</keyword>
<organism evidence="9 10">
    <name type="scientific">Marisediminicola antarctica</name>
    <dbReference type="NCBI Taxonomy" id="674079"/>
    <lineage>
        <taxon>Bacteria</taxon>
        <taxon>Bacillati</taxon>
        <taxon>Actinomycetota</taxon>
        <taxon>Actinomycetes</taxon>
        <taxon>Micrococcales</taxon>
        <taxon>Microbacteriaceae</taxon>
        <taxon>Marisediminicola</taxon>
    </lineage>
</organism>
<gene>
    <name evidence="9" type="ORF">BHD05_01185</name>
</gene>
<dbReference type="PROSITE" id="PS50850">
    <property type="entry name" value="MFS"/>
    <property type="match status" value="1"/>
</dbReference>
<feature type="transmembrane region" description="Helical" evidence="7">
    <location>
        <begin position="259"/>
        <end position="278"/>
    </location>
</feature>
<keyword evidence="10" id="KW-1185">Reference proteome</keyword>
<dbReference type="EMBL" id="CP017146">
    <property type="protein sequence ID" value="QHO68450.1"/>
    <property type="molecule type" value="Genomic_DNA"/>
</dbReference>
<feature type="transmembrane region" description="Helical" evidence="7">
    <location>
        <begin position="374"/>
        <end position="396"/>
    </location>
</feature>
<feature type="domain" description="Major facilitator superfamily (MFS) profile" evidence="8">
    <location>
        <begin position="176"/>
        <end position="434"/>
    </location>
</feature>
<feature type="transmembrane region" description="Helical" evidence="7">
    <location>
        <begin position="311"/>
        <end position="333"/>
    </location>
</feature>
<evidence type="ECO:0000256" key="3">
    <source>
        <dbReference type="ARBA" id="ARBA00022475"/>
    </source>
</evidence>
<keyword evidence="6 7" id="KW-0472">Membrane</keyword>
<accession>A0A7L5AE07</accession>
<evidence type="ECO:0000313" key="9">
    <source>
        <dbReference type="EMBL" id="QHO68450.1"/>
    </source>
</evidence>
<protein>
    <submittedName>
        <fullName evidence="9">MFS transporter</fullName>
    </submittedName>
</protein>